<dbReference type="AlphaFoldDB" id="A0A1G2K6E0"/>
<dbReference type="SUPFAM" id="SSF56801">
    <property type="entry name" value="Acetyl-CoA synthetase-like"/>
    <property type="match status" value="1"/>
</dbReference>
<dbReference type="EMBL" id="MHQC01000020">
    <property type="protein sequence ID" value="OGZ94987.1"/>
    <property type="molecule type" value="Genomic_DNA"/>
</dbReference>
<protein>
    <recommendedName>
        <fullName evidence="3">AMP-dependent synthetase/ligase domain-containing protein</fullName>
    </recommendedName>
</protein>
<dbReference type="PANTHER" id="PTHR36932">
    <property type="entry name" value="CAPSULAR POLYSACCHARIDE BIOSYNTHESIS PROTEIN"/>
    <property type="match status" value="1"/>
</dbReference>
<dbReference type="Gene3D" id="3.40.50.12780">
    <property type="entry name" value="N-terminal domain of ligase-like"/>
    <property type="match status" value="1"/>
</dbReference>
<accession>A0A1G2K6E0</accession>
<proteinExistence type="predicted"/>
<organism evidence="1 2">
    <name type="scientific">Candidatus Sungbacteria bacterium RIFCSPHIGHO2_01_FULL_47_32</name>
    <dbReference type="NCBI Taxonomy" id="1802264"/>
    <lineage>
        <taxon>Bacteria</taxon>
        <taxon>Candidatus Sungiibacteriota</taxon>
    </lineage>
</organism>
<reference evidence="1 2" key="1">
    <citation type="journal article" date="2016" name="Nat. Commun.">
        <title>Thousands of microbial genomes shed light on interconnected biogeochemical processes in an aquifer system.</title>
        <authorList>
            <person name="Anantharaman K."/>
            <person name="Brown C.T."/>
            <person name="Hug L.A."/>
            <person name="Sharon I."/>
            <person name="Castelle C.J."/>
            <person name="Probst A.J."/>
            <person name="Thomas B.C."/>
            <person name="Singh A."/>
            <person name="Wilkins M.J."/>
            <person name="Karaoz U."/>
            <person name="Brodie E.L."/>
            <person name="Williams K.H."/>
            <person name="Hubbard S.S."/>
            <person name="Banfield J.F."/>
        </authorList>
    </citation>
    <scope>NUCLEOTIDE SEQUENCE [LARGE SCALE GENOMIC DNA]</scope>
</reference>
<sequence length="458" mass="52897">MWELSHIFFHMPINKTKWYAWRHIHTLPQSIARHWQLRELRFQLRQAYSNVPFYRQLLDKKGVHPDDVRSFDDIQKLPIINKGLMRKVPVSELVNKTLPLWAYNWTETSGSTGEPFRFPTSRPFYFYKHFGCPKRIARYYRLLSVGAIHTRTRTADVYVDRFLLWRGFSFGHISRKFRFADIRTVNRPRGRHFLHVPVSDVREHPTAVIEKLTKFQPDVVSGRVTTLIELAQRMNEFGTAPLNIPFITSVGEMTTEAQKNYLAKAFGAEVYDRYGLEELGDVAIECREHNGMHIHEESDIVEIVDDRDSPVSPGAPGRVVVTNLCNYSVPFIRYDTGDRGKILPGKCPCGIPARRLIIYGRLGAFLEVGGKKYQFPEFAAIVASFSDIILRSQVVKLPDNTIELRIIPARKVSEKDIQLITETFKKQLSLTPRIILVEKIPFNASGKTQFLRDEGRPI</sequence>
<comment type="caution">
    <text evidence="1">The sequence shown here is derived from an EMBL/GenBank/DDBJ whole genome shotgun (WGS) entry which is preliminary data.</text>
</comment>
<evidence type="ECO:0000313" key="1">
    <source>
        <dbReference type="EMBL" id="OGZ94987.1"/>
    </source>
</evidence>
<dbReference type="Proteomes" id="UP000177152">
    <property type="component" value="Unassembled WGS sequence"/>
</dbReference>
<name>A0A1G2K6E0_9BACT</name>
<dbReference type="PANTHER" id="PTHR36932:SF1">
    <property type="entry name" value="CAPSULAR POLYSACCHARIDE BIOSYNTHESIS PROTEIN"/>
    <property type="match status" value="1"/>
</dbReference>
<evidence type="ECO:0008006" key="3">
    <source>
        <dbReference type="Google" id="ProtNLM"/>
    </source>
</evidence>
<gene>
    <name evidence="1" type="ORF">A2633_05995</name>
</gene>
<evidence type="ECO:0000313" key="2">
    <source>
        <dbReference type="Proteomes" id="UP000177152"/>
    </source>
</evidence>
<dbReference type="InterPro" id="IPR053158">
    <property type="entry name" value="CapK_Type1_Caps_Biosynth"/>
</dbReference>
<dbReference type="InterPro" id="IPR042099">
    <property type="entry name" value="ANL_N_sf"/>
</dbReference>